<keyword evidence="2" id="KW-1185">Reference proteome</keyword>
<name>D7VN32_SPHSI</name>
<accession>D7VN32</accession>
<protein>
    <submittedName>
        <fullName evidence="1">Uncharacterized protein</fullName>
    </submittedName>
</protein>
<reference evidence="1" key="1">
    <citation type="submission" date="2010-07" db="EMBL/GenBank/DDBJ databases">
        <authorList>
            <person name="Muzny D."/>
            <person name="Qin X."/>
            <person name="Buhay C."/>
            <person name="Dugan-Rocha S."/>
            <person name="Ding Y."/>
            <person name="Chen G."/>
            <person name="Hawes A."/>
            <person name="Holder M."/>
            <person name="Jhangiani S."/>
            <person name="Johnson A."/>
            <person name="Khan Z."/>
            <person name="Li Z."/>
            <person name="Liu W."/>
            <person name="Liu X."/>
            <person name="Perez L."/>
            <person name="Shen H."/>
            <person name="Wang Q."/>
            <person name="Watt J."/>
            <person name="Xi L."/>
            <person name="Xin Y."/>
            <person name="Zhou J."/>
            <person name="Deng J."/>
            <person name="Jiang H."/>
            <person name="Liu Y."/>
            <person name="Qu J."/>
            <person name="Song X.-Z."/>
            <person name="Zhang L."/>
            <person name="Villasana D."/>
            <person name="Johnson A."/>
            <person name="Liu J."/>
            <person name="Liyanage D."/>
            <person name="Lorensuhewa L."/>
            <person name="Robinson T."/>
            <person name="Song A."/>
            <person name="Song B.-B."/>
            <person name="Dinh H."/>
            <person name="Thornton R."/>
            <person name="Coyle M."/>
            <person name="Francisco L."/>
            <person name="Jackson L."/>
            <person name="Javaid M."/>
            <person name="Korchina V."/>
            <person name="Kovar C."/>
            <person name="Mata R."/>
            <person name="Mathew T."/>
            <person name="Ngo R."/>
            <person name="Nguyen L."/>
            <person name="Nguyen N."/>
            <person name="Okwuonu G."/>
            <person name="Ongeri F."/>
            <person name="Pham C."/>
            <person name="Simmons D."/>
            <person name="Wilczek-Boney K."/>
            <person name="Hale W."/>
            <person name="Jakkamsetti A."/>
            <person name="Pham P."/>
            <person name="Ruth R."/>
            <person name="San Lucas F."/>
            <person name="Warren J."/>
            <person name="Zhang J."/>
            <person name="Zhao Z."/>
            <person name="Zhou C."/>
            <person name="Zhu D."/>
            <person name="Lee S."/>
            <person name="Bess C."/>
            <person name="Blankenburg K."/>
            <person name="Forbes L."/>
            <person name="Fu Q."/>
            <person name="Gubbala S."/>
            <person name="Hirani K."/>
            <person name="Jayaseelan J.C."/>
            <person name="Lara F."/>
            <person name="Munidasa M."/>
            <person name="Palculict T."/>
            <person name="Patil S."/>
            <person name="Pu L.-L."/>
            <person name="Saada N."/>
            <person name="Tang L."/>
            <person name="Weissenberger G."/>
            <person name="Zhu Y."/>
            <person name="Hemphill L."/>
            <person name="Shang Y."/>
            <person name="Youmans B."/>
            <person name="Ayvaz T."/>
            <person name="Ross M."/>
            <person name="Santibanez J."/>
            <person name="Aqrawi P."/>
            <person name="Gross S."/>
            <person name="Joshi V."/>
            <person name="Fowler G."/>
            <person name="Nazareth L."/>
            <person name="Reid J."/>
            <person name="Worley K."/>
            <person name="Petrosino J."/>
            <person name="Highlander S."/>
            <person name="Gibbs R."/>
        </authorList>
    </citation>
    <scope>NUCLEOTIDE SEQUENCE [LARGE SCALE GENOMIC DNA]</scope>
    <source>
        <strain evidence="1">ATCC 33861</strain>
    </source>
</reference>
<dbReference type="Proteomes" id="UP000006258">
    <property type="component" value="Unassembled WGS sequence"/>
</dbReference>
<comment type="caution">
    <text evidence="1">The sequence shown here is derived from an EMBL/GenBank/DDBJ whole genome shotgun (WGS) entry which is preliminary data.</text>
</comment>
<evidence type="ECO:0000313" key="2">
    <source>
        <dbReference type="Proteomes" id="UP000006258"/>
    </source>
</evidence>
<proteinExistence type="predicted"/>
<evidence type="ECO:0000313" key="1">
    <source>
        <dbReference type="EMBL" id="EFK57329.1"/>
    </source>
</evidence>
<sequence>MNQVHLTQDQAEEMYYQINAYYLFLQCAENVDKCFFEPIKFWNPLMNNHLRKARESSVFLLKEFRKHFKPKDNDTVQFEAPAELYRAMDFFSRLAPETISDIMDNLEAEHKSKQNKLQKAV</sequence>
<dbReference type="STRING" id="525373.HMPREF0766_12402"/>
<gene>
    <name evidence="1" type="ORF">HMPREF0766_12402</name>
</gene>
<organism evidence="1 2">
    <name type="scientific">Sphingobacterium spiritivorum ATCC 33861</name>
    <dbReference type="NCBI Taxonomy" id="525373"/>
    <lineage>
        <taxon>Bacteria</taxon>
        <taxon>Pseudomonadati</taxon>
        <taxon>Bacteroidota</taxon>
        <taxon>Sphingobacteriia</taxon>
        <taxon>Sphingobacteriales</taxon>
        <taxon>Sphingobacteriaceae</taxon>
        <taxon>Sphingobacterium</taxon>
    </lineage>
</organism>
<dbReference type="EMBL" id="ACHA02000011">
    <property type="protein sequence ID" value="EFK57329.1"/>
    <property type="molecule type" value="Genomic_DNA"/>
</dbReference>
<dbReference type="HOGENOM" id="CLU_2036560_0_0_10"/>
<dbReference type="AlphaFoldDB" id="D7VN32"/>